<dbReference type="PANTHER" id="PTHR32278">
    <property type="entry name" value="F-BOX DOMAIN-CONTAINING PROTEIN"/>
    <property type="match status" value="1"/>
</dbReference>
<evidence type="ECO:0000313" key="3">
    <source>
        <dbReference type="RefSeq" id="XP_016713720.2"/>
    </source>
</evidence>
<dbReference type="InterPro" id="IPR001810">
    <property type="entry name" value="F-box_dom"/>
</dbReference>
<dbReference type="STRING" id="3635.A0A1U8LGP5"/>
<dbReference type="RefSeq" id="XP_016713720.2">
    <property type="nucleotide sequence ID" value="XM_016858231.2"/>
</dbReference>
<reference evidence="3" key="2">
    <citation type="submission" date="2025-08" db="UniProtKB">
        <authorList>
            <consortium name="RefSeq"/>
        </authorList>
    </citation>
    <scope>IDENTIFICATION</scope>
</reference>
<feature type="domain" description="F-box" evidence="1">
    <location>
        <begin position="3"/>
        <end position="49"/>
    </location>
</feature>
<dbReference type="InterPro" id="IPR036047">
    <property type="entry name" value="F-box-like_dom_sf"/>
</dbReference>
<dbReference type="PaxDb" id="3635-A0A1U8LGP5"/>
<proteinExistence type="predicted"/>
<sequence>MFIQTFNMLPEDCLSIILSFTSPEDALRASLVSSCFRRASDSDLVWERFLPSDYAEILSNSVTPLMFCSKKELFQCLSDSVLIDGGNKVFKLEKSSGKKCYILSAKELSITWSSNPLYWSWISMAESRFCRVAVLRTTDWLEIRGKIRTKMLTPNTTYGAYLIMKISERAYGLDLMASEITLEVGNQVCSSNVFLKHGEGSKEMGNLGHKKEGSVREREDGWMEVELGEFYSGEKDEQVKMSLMEVKGCHLKGGLLIEGIEFRPKH</sequence>
<dbReference type="SUPFAM" id="SSF81383">
    <property type="entry name" value="F-box domain"/>
    <property type="match status" value="1"/>
</dbReference>
<dbReference type="PANTHER" id="PTHR32278:SF15">
    <property type="entry name" value="F-BOX PROTEIN PP2-B13-RELATED"/>
    <property type="match status" value="1"/>
</dbReference>
<dbReference type="PROSITE" id="PS50181">
    <property type="entry name" value="FBOX"/>
    <property type="match status" value="1"/>
</dbReference>
<protein>
    <submittedName>
        <fullName evidence="3">F-box protein PP2-B15</fullName>
    </submittedName>
</protein>
<dbReference type="InterPro" id="IPR025886">
    <property type="entry name" value="PP2-like"/>
</dbReference>
<evidence type="ECO:0000313" key="2">
    <source>
        <dbReference type="Proteomes" id="UP000818029"/>
    </source>
</evidence>
<dbReference type="Pfam" id="PF00646">
    <property type="entry name" value="F-box"/>
    <property type="match status" value="1"/>
</dbReference>
<evidence type="ECO:0000259" key="1">
    <source>
        <dbReference type="PROSITE" id="PS50181"/>
    </source>
</evidence>
<keyword evidence="2" id="KW-1185">Reference proteome</keyword>
<dbReference type="SMART" id="SM00256">
    <property type="entry name" value="FBOX"/>
    <property type="match status" value="1"/>
</dbReference>
<reference evidence="2" key="1">
    <citation type="journal article" date="2020" name="Nat. Genet.">
        <title>Genomic diversifications of five Gossypium allopolyploid species and their impact on cotton improvement.</title>
        <authorList>
            <person name="Chen Z.J."/>
            <person name="Sreedasyam A."/>
            <person name="Ando A."/>
            <person name="Song Q."/>
            <person name="De Santiago L.M."/>
            <person name="Hulse-Kemp A.M."/>
            <person name="Ding M."/>
            <person name="Ye W."/>
            <person name="Kirkbride R.C."/>
            <person name="Jenkins J."/>
            <person name="Plott C."/>
            <person name="Lovell J."/>
            <person name="Lin Y.M."/>
            <person name="Vaughn R."/>
            <person name="Liu B."/>
            <person name="Simpson S."/>
            <person name="Scheffler B.E."/>
            <person name="Wen L."/>
            <person name="Saski C.A."/>
            <person name="Grover C.E."/>
            <person name="Hu G."/>
            <person name="Conover J.L."/>
            <person name="Carlson J.W."/>
            <person name="Shu S."/>
            <person name="Boston L.B."/>
            <person name="Williams M."/>
            <person name="Peterson D.G."/>
            <person name="McGee K."/>
            <person name="Jones D.C."/>
            <person name="Wendel J.F."/>
            <person name="Stelly D.M."/>
            <person name="Grimwood J."/>
            <person name="Schmutz J."/>
        </authorList>
    </citation>
    <scope>NUCLEOTIDE SEQUENCE [LARGE SCALE GENOMIC DNA]</scope>
    <source>
        <strain evidence="2">cv. TM-1</strain>
    </source>
</reference>
<dbReference type="Proteomes" id="UP000818029">
    <property type="component" value="Chromosome D11"/>
</dbReference>
<dbReference type="Gene3D" id="1.20.1280.50">
    <property type="match status" value="1"/>
</dbReference>
<dbReference type="SMR" id="A0A1U8LGP5"/>
<dbReference type="GeneID" id="107927200"/>
<name>A0A1U8LGP5_GOSHI</name>
<dbReference type="Pfam" id="PF14299">
    <property type="entry name" value="PP2"/>
    <property type="match status" value="1"/>
</dbReference>
<dbReference type="CDD" id="cd22162">
    <property type="entry name" value="F-box_AtSKIP3-like"/>
    <property type="match status" value="1"/>
</dbReference>
<dbReference type="AlphaFoldDB" id="A0A1U8LGP5"/>
<dbReference type="KEGG" id="ghi:107927200"/>
<accession>A0A1U8LGP5</accession>
<gene>
    <name evidence="3" type="primary">LOC107927200</name>
</gene>
<organism evidence="2 3">
    <name type="scientific">Gossypium hirsutum</name>
    <name type="common">Upland cotton</name>
    <name type="synonym">Gossypium mexicanum</name>
    <dbReference type="NCBI Taxonomy" id="3635"/>
    <lineage>
        <taxon>Eukaryota</taxon>
        <taxon>Viridiplantae</taxon>
        <taxon>Streptophyta</taxon>
        <taxon>Embryophyta</taxon>
        <taxon>Tracheophyta</taxon>
        <taxon>Spermatophyta</taxon>
        <taxon>Magnoliopsida</taxon>
        <taxon>eudicotyledons</taxon>
        <taxon>Gunneridae</taxon>
        <taxon>Pentapetalae</taxon>
        <taxon>rosids</taxon>
        <taxon>malvids</taxon>
        <taxon>Malvales</taxon>
        <taxon>Malvaceae</taxon>
        <taxon>Malvoideae</taxon>
        <taxon>Gossypium</taxon>
    </lineage>
</organism>